<organism evidence="6 7">
    <name type="scientific">Cavenderia fasciculata</name>
    <name type="common">Slime mold</name>
    <name type="synonym">Dictyostelium fasciculatum</name>
    <dbReference type="NCBI Taxonomy" id="261658"/>
    <lineage>
        <taxon>Eukaryota</taxon>
        <taxon>Amoebozoa</taxon>
        <taxon>Evosea</taxon>
        <taxon>Eumycetozoa</taxon>
        <taxon>Dictyostelia</taxon>
        <taxon>Acytosteliales</taxon>
        <taxon>Cavenderiaceae</taxon>
        <taxon>Cavenderia</taxon>
    </lineage>
</organism>
<evidence type="ECO:0000256" key="5">
    <source>
        <dbReference type="SAM" id="MobiDB-lite"/>
    </source>
</evidence>
<dbReference type="SMART" id="SM00177">
    <property type="entry name" value="ARF"/>
    <property type="match status" value="1"/>
</dbReference>
<keyword evidence="2 3" id="KW-0342">GTP-binding</keyword>
<keyword evidence="4" id="KW-0460">Magnesium</keyword>
<feature type="compositionally biased region" description="Low complexity" evidence="5">
    <location>
        <begin position="190"/>
        <end position="210"/>
    </location>
</feature>
<keyword evidence="7" id="KW-1185">Reference proteome</keyword>
<dbReference type="GeneID" id="14876822"/>
<feature type="binding site" evidence="3">
    <location>
        <begin position="27"/>
        <end position="34"/>
    </location>
    <ligand>
        <name>GTP</name>
        <dbReference type="ChEBI" id="CHEBI:37565"/>
    </ligand>
</feature>
<dbReference type="GO" id="GO:0046872">
    <property type="term" value="F:metal ion binding"/>
    <property type="evidence" value="ECO:0007669"/>
    <property type="project" value="UniProtKB-KW"/>
</dbReference>
<dbReference type="InterPro" id="IPR044612">
    <property type="entry name" value="ARL2/3"/>
</dbReference>
<gene>
    <name evidence="6" type="primary">arrL</name>
    <name evidence="6" type="ORF">DFA_02732</name>
</gene>
<keyword evidence="1 3" id="KW-0547">Nucleotide-binding</keyword>
<dbReference type="GO" id="GO:0005525">
    <property type="term" value="F:GTP binding"/>
    <property type="evidence" value="ECO:0007669"/>
    <property type="project" value="UniProtKB-KW"/>
</dbReference>
<keyword evidence="4" id="KW-0479">Metal-binding</keyword>
<accession>F4PI02</accession>
<evidence type="ECO:0000313" key="6">
    <source>
        <dbReference type="EMBL" id="EGG24489.1"/>
    </source>
</evidence>
<reference evidence="7" key="1">
    <citation type="journal article" date="2011" name="Genome Res.">
        <title>Phylogeny-wide analysis of social amoeba genomes highlights ancient origins for complex intercellular communication.</title>
        <authorList>
            <person name="Heidel A.J."/>
            <person name="Lawal H.M."/>
            <person name="Felder M."/>
            <person name="Schilde C."/>
            <person name="Helps N.R."/>
            <person name="Tunggal B."/>
            <person name="Rivero F."/>
            <person name="John U."/>
            <person name="Schleicher M."/>
            <person name="Eichinger L."/>
            <person name="Platzer M."/>
            <person name="Noegel A.A."/>
            <person name="Schaap P."/>
            <person name="Gloeckner G."/>
        </authorList>
    </citation>
    <scope>NUCLEOTIDE SEQUENCE [LARGE SCALE GENOMIC DNA]</scope>
    <source>
        <strain evidence="7">SH3</strain>
    </source>
</reference>
<evidence type="ECO:0000313" key="7">
    <source>
        <dbReference type="Proteomes" id="UP000007797"/>
    </source>
</evidence>
<protein>
    <submittedName>
        <fullName evidence="6">ADP-ribosylation like factor</fullName>
    </submittedName>
</protein>
<feature type="region of interest" description="Disordered" evidence="5">
    <location>
        <begin position="189"/>
        <end position="210"/>
    </location>
</feature>
<proteinExistence type="predicted"/>
<evidence type="ECO:0000256" key="1">
    <source>
        <dbReference type="ARBA" id="ARBA00022741"/>
    </source>
</evidence>
<dbReference type="STRING" id="1054147.F4PI02"/>
<dbReference type="KEGG" id="dfa:DFA_02732"/>
<dbReference type="Gene3D" id="3.40.50.300">
    <property type="entry name" value="P-loop containing nucleotide triphosphate hydrolases"/>
    <property type="match status" value="1"/>
</dbReference>
<dbReference type="RefSeq" id="XP_004362340.1">
    <property type="nucleotide sequence ID" value="XM_004362283.1"/>
</dbReference>
<feature type="binding site" evidence="4">
    <location>
        <position position="55"/>
    </location>
    <ligand>
        <name>Mg(2+)</name>
        <dbReference type="ChEBI" id="CHEBI:18420"/>
    </ligand>
</feature>
<dbReference type="Proteomes" id="UP000007797">
    <property type="component" value="Unassembled WGS sequence"/>
</dbReference>
<evidence type="ECO:0000256" key="4">
    <source>
        <dbReference type="PIRSR" id="PIRSR606689-2"/>
    </source>
</evidence>
<feature type="binding site" evidence="3">
    <location>
        <begin position="133"/>
        <end position="136"/>
    </location>
    <ligand>
        <name>GTP</name>
        <dbReference type="ChEBI" id="CHEBI:37565"/>
    </ligand>
</feature>
<dbReference type="InterPro" id="IPR027417">
    <property type="entry name" value="P-loop_NTPase"/>
</dbReference>
<name>F4PI02_CACFS</name>
<evidence type="ECO:0000256" key="2">
    <source>
        <dbReference type="ARBA" id="ARBA00023134"/>
    </source>
</evidence>
<dbReference type="OrthoDB" id="14717at2759"/>
<dbReference type="GO" id="GO:0003924">
    <property type="term" value="F:GTPase activity"/>
    <property type="evidence" value="ECO:0007669"/>
    <property type="project" value="InterPro"/>
</dbReference>
<dbReference type="SUPFAM" id="SSF52540">
    <property type="entry name" value="P-loop containing nucleoside triphosphate hydrolases"/>
    <property type="match status" value="1"/>
</dbReference>
<dbReference type="EMBL" id="GL883006">
    <property type="protein sequence ID" value="EGG24489.1"/>
    <property type="molecule type" value="Genomic_DNA"/>
</dbReference>
<dbReference type="PANTHER" id="PTHR45697">
    <property type="entry name" value="ADP-RIBOSYLATION FACTOR-LIKE PROTEIN 2-RELATED"/>
    <property type="match status" value="1"/>
</dbReference>
<sequence>MGGSFTKTGGLLPELSSTSLIKISIIGLENSGKSSLLSKFIDNTHRKAVQSVLVSQGVYADMVNYKGWDIFVGNLLYPNYIRKAFKPYLLLSDIIIFIVDSSDYQQISSAKEQIDILLGENCINSTVFLVLANKQDIKRITTPQLENYLELSRLNCPYNIMPVSVLKETNLDETIKWILKQLDGHIQLRNNNNNNNTNSNNNQNNNNNTS</sequence>
<dbReference type="AlphaFoldDB" id="F4PI02"/>
<feature type="binding site" evidence="4">
    <location>
        <position position="34"/>
    </location>
    <ligand>
        <name>Mg(2+)</name>
        <dbReference type="ChEBI" id="CHEBI:18420"/>
    </ligand>
</feature>
<dbReference type="InterPro" id="IPR006689">
    <property type="entry name" value="Small_GTPase_ARF/SAR"/>
</dbReference>
<dbReference type="PROSITE" id="PS51417">
    <property type="entry name" value="ARF"/>
    <property type="match status" value="1"/>
</dbReference>
<dbReference type="OMA" id="FIDNTHR"/>
<dbReference type="Pfam" id="PF00025">
    <property type="entry name" value="Arf"/>
    <property type="match status" value="1"/>
</dbReference>
<evidence type="ECO:0000256" key="3">
    <source>
        <dbReference type="PIRSR" id="PIRSR606689-1"/>
    </source>
</evidence>